<name>A0A445KXY2_GLYSO</name>
<feature type="non-terminal residue" evidence="2">
    <location>
        <position position="1"/>
    </location>
</feature>
<keyword evidence="1" id="KW-1133">Transmembrane helix</keyword>
<keyword evidence="1" id="KW-0472">Membrane</keyword>
<accession>A0A445KXY2</accession>
<evidence type="ECO:0000256" key="1">
    <source>
        <dbReference type="SAM" id="Phobius"/>
    </source>
</evidence>
<sequence length="93" mass="10940">ETMEHDILGIHRDENYIVLEGWSLVSSVSFLCWQLTWLSIRYVRPVERDESARRRPQNDFSRKRLLFTIAITGIAVILGSIFFQRKTDLSNVQ</sequence>
<comment type="caution">
    <text evidence="2">The sequence shown here is derived from an EMBL/GenBank/DDBJ whole genome shotgun (WGS) entry which is preliminary data.</text>
</comment>
<evidence type="ECO:0000313" key="3">
    <source>
        <dbReference type="Proteomes" id="UP000289340"/>
    </source>
</evidence>
<evidence type="ECO:0000313" key="2">
    <source>
        <dbReference type="EMBL" id="RZC15789.1"/>
    </source>
</evidence>
<feature type="transmembrane region" description="Helical" evidence="1">
    <location>
        <begin position="64"/>
        <end position="83"/>
    </location>
</feature>
<protein>
    <submittedName>
        <fullName evidence="2">Uncharacterized protein</fullName>
    </submittedName>
</protein>
<organism evidence="2 3">
    <name type="scientific">Glycine soja</name>
    <name type="common">Wild soybean</name>
    <dbReference type="NCBI Taxonomy" id="3848"/>
    <lineage>
        <taxon>Eukaryota</taxon>
        <taxon>Viridiplantae</taxon>
        <taxon>Streptophyta</taxon>
        <taxon>Embryophyta</taxon>
        <taxon>Tracheophyta</taxon>
        <taxon>Spermatophyta</taxon>
        <taxon>Magnoliopsida</taxon>
        <taxon>eudicotyledons</taxon>
        <taxon>Gunneridae</taxon>
        <taxon>Pentapetalae</taxon>
        <taxon>rosids</taxon>
        <taxon>fabids</taxon>
        <taxon>Fabales</taxon>
        <taxon>Fabaceae</taxon>
        <taxon>Papilionoideae</taxon>
        <taxon>50 kb inversion clade</taxon>
        <taxon>NPAAA clade</taxon>
        <taxon>indigoferoid/millettioid clade</taxon>
        <taxon>Phaseoleae</taxon>
        <taxon>Glycine</taxon>
        <taxon>Glycine subgen. Soja</taxon>
    </lineage>
</organism>
<keyword evidence="1" id="KW-0812">Transmembrane</keyword>
<dbReference type="AlphaFoldDB" id="A0A445KXY2"/>
<reference evidence="2 3" key="1">
    <citation type="submission" date="2018-09" db="EMBL/GenBank/DDBJ databases">
        <title>A high-quality reference genome of wild soybean provides a powerful tool to mine soybean genomes.</title>
        <authorList>
            <person name="Xie M."/>
            <person name="Chung C.Y.L."/>
            <person name="Li M.-W."/>
            <person name="Wong F.-L."/>
            <person name="Chan T.-F."/>
            <person name="Lam H.-M."/>
        </authorList>
    </citation>
    <scope>NUCLEOTIDE SEQUENCE [LARGE SCALE GENOMIC DNA]</scope>
    <source>
        <strain evidence="3">cv. W05</strain>
        <tissue evidence="2">Hypocotyl of etiolated seedlings</tissue>
    </source>
</reference>
<proteinExistence type="predicted"/>
<gene>
    <name evidence="2" type="ORF">D0Y65_009211</name>
</gene>
<dbReference type="EMBL" id="QZWG01000004">
    <property type="protein sequence ID" value="RZC15789.1"/>
    <property type="molecule type" value="Genomic_DNA"/>
</dbReference>
<dbReference type="Proteomes" id="UP000289340">
    <property type="component" value="Chromosome 4"/>
</dbReference>
<keyword evidence="3" id="KW-1185">Reference proteome</keyword>